<feature type="chain" id="PRO_5034086700" evidence="7">
    <location>
        <begin position="20"/>
        <end position="439"/>
    </location>
</feature>
<keyword evidence="10" id="KW-1185">Reference proteome</keyword>
<gene>
    <name evidence="9" type="ORF">C8N38_11356</name>
</gene>
<feature type="signal peptide" evidence="7">
    <location>
        <begin position="1"/>
        <end position="19"/>
    </location>
</feature>
<keyword evidence="5 6" id="KW-0408">Iron</keyword>
<evidence type="ECO:0000259" key="8">
    <source>
        <dbReference type="PROSITE" id="PS51007"/>
    </source>
</evidence>
<dbReference type="InterPro" id="IPR004852">
    <property type="entry name" value="Di-haem_cyt_c_peroxidsae"/>
</dbReference>
<dbReference type="Gene3D" id="1.10.760.10">
    <property type="entry name" value="Cytochrome c-like domain"/>
    <property type="match status" value="2"/>
</dbReference>
<dbReference type="OrthoDB" id="9805202at2"/>
<proteinExistence type="predicted"/>
<dbReference type="GO" id="GO:0009055">
    <property type="term" value="F:electron transfer activity"/>
    <property type="evidence" value="ECO:0007669"/>
    <property type="project" value="InterPro"/>
</dbReference>
<evidence type="ECO:0000313" key="10">
    <source>
        <dbReference type="Proteomes" id="UP000244037"/>
    </source>
</evidence>
<evidence type="ECO:0000256" key="4">
    <source>
        <dbReference type="ARBA" id="ARBA00023002"/>
    </source>
</evidence>
<evidence type="ECO:0000256" key="6">
    <source>
        <dbReference type="PROSITE-ProRule" id="PRU00433"/>
    </source>
</evidence>
<dbReference type="SUPFAM" id="SSF46626">
    <property type="entry name" value="Cytochrome c"/>
    <property type="match status" value="2"/>
</dbReference>
<name>A0A8E3APK1_9RHOB</name>
<evidence type="ECO:0000256" key="7">
    <source>
        <dbReference type="SAM" id="SignalP"/>
    </source>
</evidence>
<protein>
    <submittedName>
        <fullName evidence="9">Cytochrome c peroxidase</fullName>
    </submittedName>
</protein>
<dbReference type="PANTHER" id="PTHR30600">
    <property type="entry name" value="CYTOCHROME C PEROXIDASE-RELATED"/>
    <property type="match status" value="1"/>
</dbReference>
<evidence type="ECO:0000256" key="2">
    <source>
        <dbReference type="ARBA" id="ARBA00022617"/>
    </source>
</evidence>
<dbReference type="GO" id="GO:0046872">
    <property type="term" value="F:metal ion binding"/>
    <property type="evidence" value="ECO:0007669"/>
    <property type="project" value="UniProtKB-KW"/>
</dbReference>
<evidence type="ECO:0000256" key="3">
    <source>
        <dbReference type="ARBA" id="ARBA00022723"/>
    </source>
</evidence>
<dbReference type="PROSITE" id="PS51007">
    <property type="entry name" value="CYTC"/>
    <property type="match status" value="2"/>
</dbReference>
<evidence type="ECO:0000256" key="1">
    <source>
        <dbReference type="ARBA" id="ARBA00004196"/>
    </source>
</evidence>
<dbReference type="RefSeq" id="WP_108028112.1">
    <property type="nucleotide sequence ID" value="NZ_QAYC01000013.1"/>
</dbReference>
<feature type="domain" description="Cytochrome c" evidence="8">
    <location>
        <begin position="37"/>
        <end position="154"/>
    </location>
</feature>
<keyword evidence="4" id="KW-0560">Oxidoreductase</keyword>
<sequence>MTRLAAALMAALAAPPGLAGSLPAPLSDADFAASLEAEIRLGQLLFYDPILSGNRTISCATCHHPRFATGDGLSLGLGEGGIGLGPDRHADPANRPERLIPRNAPPLFNMGAAGVTVLFADGRIETDASRPTGFRTPMEDEMVAGFANLLSAQTMFPVLSPDEMAGHYQENDVARAVRQGFITGPGGAWDRIADRVAALPAYRTRFEAVYPEIAAGRPIAFTDISNAIAAFVAAEWRADDSAFDHALRGGPPLTGPAAEGQALFYGAAGCDGCHSGPLLSDMGFHAMGAPQLGPGKVERFETGQADPGRFRVTGHAADAFAFRTPMLRNVTRTGPWGHAGGDTDLRAFLARHAAPRKVLDRHPREAVLPHFDSPQPVWAVLDDPEARAAIEAAAKPGPGLAPDEIEALMAFLEALTDETALAGRLGIPDAVPSGRPVDR</sequence>
<dbReference type="InterPro" id="IPR051395">
    <property type="entry name" value="Cytochrome_c_Peroxidase/MauG"/>
</dbReference>
<keyword evidence="2 6" id="KW-0349">Heme</keyword>
<dbReference type="Proteomes" id="UP000244037">
    <property type="component" value="Unassembled WGS sequence"/>
</dbReference>
<keyword evidence="9" id="KW-0575">Peroxidase</keyword>
<evidence type="ECO:0000313" key="9">
    <source>
        <dbReference type="EMBL" id="PTW45656.1"/>
    </source>
</evidence>
<comment type="caution">
    <text evidence="9">The sequence shown here is derived from an EMBL/GenBank/DDBJ whole genome shotgun (WGS) entry which is preliminary data.</text>
</comment>
<dbReference type="InterPro" id="IPR009056">
    <property type="entry name" value="Cyt_c-like_dom"/>
</dbReference>
<dbReference type="EMBL" id="QAYC01000013">
    <property type="protein sequence ID" value="PTW45656.1"/>
    <property type="molecule type" value="Genomic_DNA"/>
</dbReference>
<dbReference type="Pfam" id="PF03150">
    <property type="entry name" value="CCP_MauG"/>
    <property type="match status" value="1"/>
</dbReference>
<keyword evidence="7" id="KW-0732">Signal</keyword>
<dbReference type="GO" id="GO:0004130">
    <property type="term" value="F:cytochrome-c peroxidase activity"/>
    <property type="evidence" value="ECO:0007669"/>
    <property type="project" value="TreeGrafter"/>
</dbReference>
<organism evidence="9 10">
    <name type="scientific">Rhodovulum kholense</name>
    <dbReference type="NCBI Taxonomy" id="453584"/>
    <lineage>
        <taxon>Bacteria</taxon>
        <taxon>Pseudomonadati</taxon>
        <taxon>Pseudomonadota</taxon>
        <taxon>Alphaproteobacteria</taxon>
        <taxon>Rhodobacterales</taxon>
        <taxon>Paracoccaceae</taxon>
        <taxon>Rhodovulum</taxon>
    </lineage>
</organism>
<dbReference type="GO" id="GO:0020037">
    <property type="term" value="F:heme binding"/>
    <property type="evidence" value="ECO:0007669"/>
    <property type="project" value="InterPro"/>
</dbReference>
<dbReference type="AlphaFoldDB" id="A0A8E3APK1"/>
<comment type="subcellular location">
    <subcellularLocation>
        <location evidence="1">Cell envelope</location>
    </subcellularLocation>
</comment>
<evidence type="ECO:0000256" key="5">
    <source>
        <dbReference type="ARBA" id="ARBA00023004"/>
    </source>
</evidence>
<dbReference type="InterPro" id="IPR036909">
    <property type="entry name" value="Cyt_c-like_dom_sf"/>
</dbReference>
<reference evidence="9 10" key="1">
    <citation type="submission" date="2018-04" db="EMBL/GenBank/DDBJ databases">
        <title>Genomic Encyclopedia of Archaeal and Bacterial Type Strains, Phase II (KMG-II): from individual species to whole genera.</title>
        <authorList>
            <person name="Goeker M."/>
        </authorList>
    </citation>
    <scope>NUCLEOTIDE SEQUENCE [LARGE SCALE GENOMIC DNA]</scope>
    <source>
        <strain evidence="9 10">DSM 19783</strain>
    </source>
</reference>
<dbReference type="GO" id="GO:0030313">
    <property type="term" value="C:cell envelope"/>
    <property type="evidence" value="ECO:0007669"/>
    <property type="project" value="UniProtKB-SubCell"/>
</dbReference>
<accession>A0A8E3APK1</accession>
<keyword evidence="3 6" id="KW-0479">Metal-binding</keyword>
<feature type="domain" description="Cytochrome c" evidence="8">
    <location>
        <begin position="255"/>
        <end position="416"/>
    </location>
</feature>